<evidence type="ECO:0000256" key="1">
    <source>
        <dbReference type="ARBA" id="ARBA00000677"/>
    </source>
</evidence>
<evidence type="ECO:0000256" key="4">
    <source>
        <dbReference type="ARBA" id="ARBA00013208"/>
    </source>
</evidence>
<dbReference type="GO" id="GO:0006465">
    <property type="term" value="P:signal peptide processing"/>
    <property type="evidence" value="ECO:0007669"/>
    <property type="project" value="InterPro"/>
</dbReference>
<protein>
    <recommendedName>
        <fullName evidence="4 8">Signal peptidase I</fullName>
        <ecNumber evidence="4 8">3.4.21.89</ecNumber>
    </recommendedName>
</protein>
<dbReference type="EC" id="3.4.21.89" evidence="4 8"/>
<feature type="active site" evidence="7">
    <location>
        <position position="46"/>
    </location>
</feature>
<dbReference type="SUPFAM" id="SSF51306">
    <property type="entry name" value="LexA/Signal peptidase"/>
    <property type="match status" value="1"/>
</dbReference>
<organism evidence="10 11">
    <name type="scientific">Thermosynechococcus sichuanensis E542</name>
    <dbReference type="NCBI Taxonomy" id="2016101"/>
    <lineage>
        <taxon>Bacteria</taxon>
        <taxon>Bacillati</taxon>
        <taxon>Cyanobacteriota</taxon>
        <taxon>Cyanophyceae</taxon>
        <taxon>Acaryochloridales</taxon>
        <taxon>Thermosynechococcaceae</taxon>
        <taxon>Thermosynechococcus</taxon>
        <taxon>Thermosynechococcus sichuanensis</taxon>
    </lineage>
</organism>
<gene>
    <name evidence="10" type="primary">lepB</name>
    <name evidence="10" type="ORF">D3A95_06540</name>
</gene>
<dbReference type="Gene3D" id="2.10.109.10">
    <property type="entry name" value="Umud Fragment, subunit A"/>
    <property type="match status" value="1"/>
</dbReference>
<dbReference type="Pfam" id="PF10502">
    <property type="entry name" value="Peptidase_S26"/>
    <property type="match status" value="1"/>
</dbReference>
<evidence type="ECO:0000313" key="11">
    <source>
        <dbReference type="Proteomes" id="UP000261812"/>
    </source>
</evidence>
<evidence type="ECO:0000313" key="10">
    <source>
        <dbReference type="EMBL" id="AXY67911.1"/>
    </source>
</evidence>
<evidence type="ECO:0000256" key="8">
    <source>
        <dbReference type="RuleBase" id="RU362042"/>
    </source>
</evidence>
<feature type="active site" evidence="7">
    <location>
        <position position="96"/>
    </location>
</feature>
<comment type="catalytic activity">
    <reaction evidence="1 8">
        <text>Cleavage of hydrophobic, N-terminal signal or leader sequences from secreted and periplasmic proteins.</text>
        <dbReference type="EC" id="3.4.21.89"/>
    </reaction>
</comment>
<evidence type="ECO:0000256" key="7">
    <source>
        <dbReference type="PIRSR" id="PIRSR600223-1"/>
    </source>
</evidence>
<evidence type="ECO:0000256" key="5">
    <source>
        <dbReference type="ARBA" id="ARBA00022670"/>
    </source>
</evidence>
<dbReference type="InterPro" id="IPR019533">
    <property type="entry name" value="Peptidase_S26"/>
</dbReference>
<dbReference type="InterPro" id="IPR019758">
    <property type="entry name" value="Pept_S26A_signal_pept_1_CS"/>
</dbReference>
<evidence type="ECO:0000256" key="2">
    <source>
        <dbReference type="ARBA" id="ARBA00004401"/>
    </source>
</evidence>
<keyword evidence="6 8" id="KW-0378">Hydrolase</keyword>
<dbReference type="InterPro" id="IPR036286">
    <property type="entry name" value="LexA/Signal_pep-like_sf"/>
</dbReference>
<dbReference type="EMBL" id="CP032152">
    <property type="protein sequence ID" value="AXY67911.1"/>
    <property type="molecule type" value="Genomic_DNA"/>
</dbReference>
<comment type="subcellular location">
    <subcellularLocation>
        <location evidence="2">Cell membrane</location>
        <topology evidence="2">Single-pass type II membrane protein</topology>
    </subcellularLocation>
    <subcellularLocation>
        <location evidence="8">Membrane</location>
        <topology evidence="8">Single-pass type II membrane protein</topology>
    </subcellularLocation>
</comment>
<name>A0A3B7MET6_9CYAN</name>
<dbReference type="NCBIfam" id="TIGR02227">
    <property type="entry name" value="sigpep_I_bact"/>
    <property type="match status" value="1"/>
</dbReference>
<dbReference type="AlphaFoldDB" id="A0A3B7MET6"/>
<dbReference type="Proteomes" id="UP000261812">
    <property type="component" value="Chromosome"/>
</dbReference>
<proteinExistence type="inferred from homology"/>
<dbReference type="CDD" id="cd06530">
    <property type="entry name" value="S26_SPase_I"/>
    <property type="match status" value="1"/>
</dbReference>
<dbReference type="PANTHER" id="PTHR43390:SF1">
    <property type="entry name" value="CHLOROPLAST PROCESSING PEPTIDASE"/>
    <property type="match status" value="1"/>
</dbReference>
<keyword evidence="11" id="KW-1185">Reference proteome</keyword>
<dbReference type="KEGG" id="tsq:D3A95_06540"/>
<evidence type="ECO:0000256" key="6">
    <source>
        <dbReference type="ARBA" id="ARBA00022801"/>
    </source>
</evidence>
<feature type="domain" description="Peptidase S26" evidence="9">
    <location>
        <begin position="17"/>
        <end position="176"/>
    </location>
</feature>
<dbReference type="PROSITE" id="PS00501">
    <property type="entry name" value="SPASE_I_1"/>
    <property type="match status" value="1"/>
</dbReference>
<evidence type="ECO:0000259" key="9">
    <source>
        <dbReference type="Pfam" id="PF10502"/>
    </source>
</evidence>
<reference evidence="11" key="1">
    <citation type="submission" date="2018-09" db="EMBL/GenBank/DDBJ databases">
        <title>Complete genome sequence of thermophilic cyanobacteria strain Thermosynechococcus elongatus PKUAC-SCTE542.</title>
        <authorList>
            <person name="Liang Y."/>
            <person name="Tang J."/>
            <person name="Daroch M."/>
        </authorList>
    </citation>
    <scope>NUCLEOTIDE SEQUENCE [LARGE SCALE GENOMIC DNA]</scope>
    <source>
        <strain evidence="11">E542</strain>
    </source>
</reference>
<dbReference type="PRINTS" id="PR00727">
    <property type="entry name" value="LEADERPTASE"/>
</dbReference>
<accession>A0A3B7MET6</accession>
<comment type="similarity">
    <text evidence="3 8">Belongs to the peptidase S26 family.</text>
</comment>
<dbReference type="RefSeq" id="WP_181496801.1">
    <property type="nucleotide sequence ID" value="NZ_CP032152.1"/>
</dbReference>
<evidence type="ECO:0000256" key="3">
    <source>
        <dbReference type="ARBA" id="ARBA00009370"/>
    </source>
</evidence>
<dbReference type="InterPro" id="IPR000223">
    <property type="entry name" value="Pept_S26A_signal_pept_1"/>
</dbReference>
<dbReference type="GO" id="GO:0004252">
    <property type="term" value="F:serine-type endopeptidase activity"/>
    <property type="evidence" value="ECO:0007669"/>
    <property type="project" value="InterPro"/>
</dbReference>
<dbReference type="PROSITE" id="PS00761">
    <property type="entry name" value="SPASE_I_3"/>
    <property type="match status" value="1"/>
</dbReference>
<sequence>MSASATNSPSRWRSLRNNALLIAVAVLITLLIRVFVAESRFIPSESMEPTLWPGDRIVVEKITYRQRSPQPGDIVVFHTPPLLQTLGYRADQALIKRVIATAGDTVAVHDGRVWVNDRPLEEPYIAEPPVYTLPAVTVPDNMLFVMGDNRNHSNDSHIWGFLPLENVIGRAIACYWPLNHAGKISSPAA</sequence>
<dbReference type="InterPro" id="IPR019756">
    <property type="entry name" value="Pept_S26A_signal_pept_1_Ser-AS"/>
</dbReference>
<dbReference type="GO" id="GO:0005886">
    <property type="term" value="C:plasma membrane"/>
    <property type="evidence" value="ECO:0007669"/>
    <property type="project" value="UniProtKB-SubCell"/>
</dbReference>
<dbReference type="PANTHER" id="PTHR43390">
    <property type="entry name" value="SIGNAL PEPTIDASE I"/>
    <property type="match status" value="1"/>
</dbReference>
<keyword evidence="5 8" id="KW-0645">Protease</keyword>
<dbReference type="GO" id="GO:0009003">
    <property type="term" value="F:signal peptidase activity"/>
    <property type="evidence" value="ECO:0007669"/>
    <property type="project" value="UniProtKB-EC"/>
</dbReference>